<dbReference type="SUPFAM" id="SSF161098">
    <property type="entry name" value="MetI-like"/>
    <property type="match status" value="1"/>
</dbReference>
<name>D1PN36_9FIRM</name>
<feature type="domain" description="ABC transmembrane type-1" evidence="8">
    <location>
        <begin position="86"/>
        <end position="295"/>
    </location>
</feature>
<dbReference type="InterPro" id="IPR000515">
    <property type="entry name" value="MetI-like"/>
</dbReference>
<dbReference type="PANTHER" id="PTHR30193:SF37">
    <property type="entry name" value="INNER MEMBRANE ABC TRANSPORTER PERMEASE PROTEIN YCJO"/>
    <property type="match status" value="1"/>
</dbReference>
<dbReference type="OrthoDB" id="9788108at2"/>
<evidence type="ECO:0000256" key="4">
    <source>
        <dbReference type="ARBA" id="ARBA00022692"/>
    </source>
</evidence>
<dbReference type="InterPro" id="IPR051393">
    <property type="entry name" value="ABC_transporter_permease"/>
</dbReference>
<evidence type="ECO:0000256" key="2">
    <source>
        <dbReference type="ARBA" id="ARBA00022448"/>
    </source>
</evidence>
<feature type="transmembrane region" description="Helical" evidence="7">
    <location>
        <begin position="92"/>
        <end position="111"/>
    </location>
</feature>
<accession>D1PN36</accession>
<dbReference type="STRING" id="411471.SUBVAR_05751"/>
<evidence type="ECO:0000256" key="1">
    <source>
        <dbReference type="ARBA" id="ARBA00004651"/>
    </source>
</evidence>
<feature type="transmembrane region" description="Helical" evidence="7">
    <location>
        <begin position="277"/>
        <end position="296"/>
    </location>
</feature>
<comment type="subcellular location">
    <subcellularLocation>
        <location evidence="1 7">Cell membrane</location>
        <topology evidence="1 7">Multi-pass membrane protein</topology>
    </subcellularLocation>
</comment>
<dbReference type="EMBL" id="ACBY02000023">
    <property type="protein sequence ID" value="EFB75971.1"/>
    <property type="molecule type" value="Genomic_DNA"/>
</dbReference>
<comment type="caution">
    <text evidence="9">The sequence shown here is derived from an EMBL/GenBank/DDBJ whole genome shotgun (WGS) entry which is preliminary data.</text>
</comment>
<dbReference type="PANTHER" id="PTHR30193">
    <property type="entry name" value="ABC TRANSPORTER PERMEASE PROTEIN"/>
    <property type="match status" value="1"/>
</dbReference>
<dbReference type="RefSeq" id="WP_007047131.1">
    <property type="nucleotide sequence ID" value="NZ_GG704769.1"/>
</dbReference>
<dbReference type="GO" id="GO:0005886">
    <property type="term" value="C:plasma membrane"/>
    <property type="evidence" value="ECO:0007669"/>
    <property type="project" value="UniProtKB-SubCell"/>
</dbReference>
<keyword evidence="3" id="KW-1003">Cell membrane</keyword>
<dbReference type="GO" id="GO:0055085">
    <property type="term" value="P:transmembrane transport"/>
    <property type="evidence" value="ECO:0007669"/>
    <property type="project" value="InterPro"/>
</dbReference>
<keyword evidence="4 7" id="KW-0812">Transmembrane</keyword>
<gene>
    <name evidence="9" type="ORF">SUBVAR_05751</name>
</gene>
<dbReference type="InterPro" id="IPR035906">
    <property type="entry name" value="MetI-like_sf"/>
</dbReference>
<evidence type="ECO:0000259" key="8">
    <source>
        <dbReference type="PROSITE" id="PS50928"/>
    </source>
</evidence>
<keyword evidence="2 7" id="KW-0813">Transport</keyword>
<feature type="transmembrane region" description="Helical" evidence="7">
    <location>
        <begin position="162"/>
        <end position="180"/>
    </location>
</feature>
<keyword evidence="6 7" id="KW-0472">Membrane</keyword>
<comment type="similarity">
    <text evidence="7">Belongs to the binding-protein-dependent transport system permease family.</text>
</comment>
<dbReference type="PROSITE" id="PS50928">
    <property type="entry name" value="ABC_TM1"/>
    <property type="match status" value="1"/>
</dbReference>
<evidence type="ECO:0000256" key="3">
    <source>
        <dbReference type="ARBA" id="ARBA00022475"/>
    </source>
</evidence>
<dbReference type="CDD" id="cd06261">
    <property type="entry name" value="TM_PBP2"/>
    <property type="match status" value="1"/>
</dbReference>
<dbReference type="Gene3D" id="1.10.3720.10">
    <property type="entry name" value="MetI-like"/>
    <property type="match status" value="1"/>
</dbReference>
<evidence type="ECO:0000313" key="10">
    <source>
        <dbReference type="Proteomes" id="UP000003438"/>
    </source>
</evidence>
<keyword evidence="5 7" id="KW-1133">Transmembrane helix</keyword>
<evidence type="ECO:0000256" key="5">
    <source>
        <dbReference type="ARBA" id="ARBA00022989"/>
    </source>
</evidence>
<protein>
    <submittedName>
        <fullName evidence="9">ABC transporter, permease protein</fullName>
    </submittedName>
</protein>
<dbReference type="AlphaFoldDB" id="D1PN36"/>
<proteinExistence type="inferred from homology"/>
<feature type="transmembrane region" description="Helical" evidence="7">
    <location>
        <begin position="123"/>
        <end position="142"/>
    </location>
</feature>
<dbReference type="SUPFAM" id="SSF160964">
    <property type="entry name" value="MalF N-terminal region-like"/>
    <property type="match status" value="1"/>
</dbReference>
<keyword evidence="10" id="KW-1185">Reference proteome</keyword>
<organism evidence="9 10">
    <name type="scientific">Subdoligranulum variabile DSM 15176</name>
    <dbReference type="NCBI Taxonomy" id="411471"/>
    <lineage>
        <taxon>Bacteria</taxon>
        <taxon>Bacillati</taxon>
        <taxon>Bacillota</taxon>
        <taxon>Clostridia</taxon>
        <taxon>Eubacteriales</taxon>
        <taxon>Oscillospiraceae</taxon>
        <taxon>Subdoligranulum</taxon>
    </lineage>
</organism>
<dbReference type="Proteomes" id="UP000003438">
    <property type="component" value="Unassembled WGS sequence"/>
</dbReference>
<evidence type="ECO:0000256" key="6">
    <source>
        <dbReference type="ARBA" id="ARBA00023136"/>
    </source>
</evidence>
<dbReference type="HOGENOM" id="CLU_016047_0_2_9"/>
<feature type="transmembrane region" description="Helical" evidence="7">
    <location>
        <begin position="224"/>
        <end position="243"/>
    </location>
</feature>
<evidence type="ECO:0000256" key="7">
    <source>
        <dbReference type="RuleBase" id="RU363032"/>
    </source>
</evidence>
<reference evidence="9" key="1">
    <citation type="submission" date="2009-12" db="EMBL/GenBank/DDBJ databases">
        <authorList>
            <person name="Weinstock G."/>
            <person name="Sodergren E."/>
            <person name="Clifton S."/>
            <person name="Fulton L."/>
            <person name="Fulton B."/>
            <person name="Courtney L."/>
            <person name="Fronick C."/>
            <person name="Harrison M."/>
            <person name="Strong C."/>
            <person name="Farmer C."/>
            <person name="Delahaunty K."/>
            <person name="Markovic C."/>
            <person name="Hall O."/>
            <person name="Minx P."/>
            <person name="Tomlinson C."/>
            <person name="Mitreva M."/>
            <person name="Nelson J."/>
            <person name="Hou S."/>
            <person name="Wollam A."/>
            <person name="Pepin K.H."/>
            <person name="Johnson M."/>
            <person name="Bhonagiri V."/>
            <person name="Nash W.E."/>
            <person name="Warren W."/>
            <person name="Chinwalla A."/>
            <person name="Mardis E.R."/>
            <person name="Wilson R.K."/>
        </authorList>
    </citation>
    <scope>NUCLEOTIDE SEQUENCE [LARGE SCALE GENOMIC DNA]</scope>
    <source>
        <strain evidence="9">DSM 15176</strain>
    </source>
</reference>
<dbReference type="Pfam" id="PF00528">
    <property type="entry name" value="BPD_transp_1"/>
    <property type="match status" value="1"/>
</dbReference>
<dbReference type="eggNOG" id="COG1175">
    <property type="taxonomic scope" value="Bacteria"/>
</dbReference>
<feature type="transmembrane region" description="Helical" evidence="7">
    <location>
        <begin position="32"/>
        <end position="51"/>
    </location>
</feature>
<evidence type="ECO:0000313" key="9">
    <source>
        <dbReference type="EMBL" id="EFB75971.1"/>
    </source>
</evidence>
<sequence>MKSKRKRFARPIEKPHFKKNTFRRKGKKAFQAWMFLLPSLIGIAVFLFVPFGETIRRSFTNPLGTKFLGMKNYQSIFSNDAFRLAVANTVRFILVCIPLLLVTSLIFALLIRKILPKGEKLQTACLLPMAIPVASISLLWKALFTQNGILNNLLAFWGVPEISFLDSNAAFGVLVGTYLWRNIGYDMILWLAGLDAIPASMYEAAEVDGANSWQIFWKITLPNLPSTMGLITILSILNTFKVYREAYLVAGNYPDDSIYLLQHLFNNWFSSLDLGRLSAAAVVVALVLLMVILPFLRMLREGSE</sequence>